<protein>
    <submittedName>
        <fullName evidence="2">Uncharacterized protein</fullName>
    </submittedName>
</protein>
<feature type="compositionally biased region" description="Low complexity" evidence="1">
    <location>
        <begin position="23"/>
        <end position="37"/>
    </location>
</feature>
<dbReference type="EMBL" id="MZXW01000016">
    <property type="protein sequence ID" value="RXT48841.1"/>
    <property type="molecule type" value="Genomic_DNA"/>
</dbReference>
<dbReference type="Proteomes" id="UP000290819">
    <property type="component" value="Unassembled WGS sequence"/>
</dbReference>
<feature type="region of interest" description="Disordered" evidence="1">
    <location>
        <begin position="17"/>
        <end position="47"/>
    </location>
</feature>
<name>A0A4Q1VA33_9BRAD</name>
<evidence type="ECO:0000313" key="2">
    <source>
        <dbReference type="EMBL" id="RXT48841.1"/>
    </source>
</evidence>
<evidence type="ECO:0000256" key="1">
    <source>
        <dbReference type="SAM" id="MobiDB-lite"/>
    </source>
</evidence>
<reference evidence="2 3" key="1">
    <citation type="submission" date="2017-03" db="EMBL/GenBank/DDBJ databases">
        <authorList>
            <person name="Safronova V.I."/>
            <person name="Sazanova A.L."/>
            <person name="Chirak E.R."/>
        </authorList>
    </citation>
    <scope>NUCLEOTIDE SEQUENCE [LARGE SCALE GENOMIC DNA]</scope>
    <source>
        <strain evidence="2 3">Opo-243</strain>
    </source>
</reference>
<accession>A0A4Q1VA33</accession>
<organism evidence="2 3">
    <name type="scientific">Bradyrhizobium betae</name>
    <dbReference type="NCBI Taxonomy" id="244734"/>
    <lineage>
        <taxon>Bacteria</taxon>
        <taxon>Pseudomonadati</taxon>
        <taxon>Pseudomonadota</taxon>
        <taxon>Alphaproteobacteria</taxon>
        <taxon>Hyphomicrobiales</taxon>
        <taxon>Nitrobacteraceae</taxon>
        <taxon>Bradyrhizobium</taxon>
    </lineage>
</organism>
<keyword evidence="3" id="KW-1185">Reference proteome</keyword>
<dbReference type="AlphaFoldDB" id="A0A4Q1VA33"/>
<sequence>MSRRVDAPSFAARRQLTLVSNQPGDANASGAAAPAASARRDATRPHLSLSGKIGNILST</sequence>
<gene>
    <name evidence="2" type="ORF">B5V03_13185</name>
</gene>
<proteinExistence type="predicted"/>
<comment type="caution">
    <text evidence="2">The sequence shown here is derived from an EMBL/GenBank/DDBJ whole genome shotgun (WGS) entry which is preliminary data.</text>
</comment>
<evidence type="ECO:0000313" key="3">
    <source>
        <dbReference type="Proteomes" id="UP000290819"/>
    </source>
</evidence>